<evidence type="ECO:0000256" key="1">
    <source>
        <dbReference type="SAM" id="MobiDB-lite"/>
    </source>
</evidence>
<accession>A0A556VAD1</accession>
<dbReference type="EMBL" id="VCAZ01000182">
    <property type="protein sequence ID" value="TTD47742.1"/>
    <property type="molecule type" value="Genomic_DNA"/>
</dbReference>
<keyword evidence="3" id="KW-1185">Reference proteome</keyword>
<feature type="region of interest" description="Disordered" evidence="1">
    <location>
        <begin position="56"/>
        <end position="80"/>
    </location>
</feature>
<gene>
    <name evidence="2" type="ORF">Baya_14783</name>
</gene>
<evidence type="ECO:0000313" key="2">
    <source>
        <dbReference type="EMBL" id="TTD47742.1"/>
    </source>
</evidence>
<dbReference type="AlphaFoldDB" id="A0A556VAD1"/>
<dbReference type="Proteomes" id="UP000319801">
    <property type="component" value="Unassembled WGS sequence"/>
</dbReference>
<reference evidence="2 3" key="1">
    <citation type="journal article" date="2019" name="Genome Biol. Evol.">
        <title>Whole-Genome Sequencing of the Giant Devil Catfish, Bagarius yarrelli.</title>
        <authorList>
            <person name="Jiang W."/>
            <person name="Lv Y."/>
            <person name="Cheng L."/>
            <person name="Yang K."/>
            <person name="Chao B."/>
            <person name="Wang X."/>
            <person name="Li Y."/>
            <person name="Pan X."/>
            <person name="You X."/>
            <person name="Zhang Y."/>
            <person name="Yang J."/>
            <person name="Li J."/>
            <person name="Zhang X."/>
            <person name="Liu S."/>
            <person name="Sun C."/>
            <person name="Yang J."/>
            <person name="Shi Q."/>
        </authorList>
    </citation>
    <scope>NUCLEOTIDE SEQUENCE [LARGE SCALE GENOMIC DNA]</scope>
    <source>
        <strain evidence="2">JWS20170419001</strain>
        <tissue evidence="2">Muscle</tissue>
    </source>
</reference>
<comment type="caution">
    <text evidence="2">The sequence shown here is derived from an EMBL/GenBank/DDBJ whole genome shotgun (WGS) entry which is preliminary data.</text>
</comment>
<proteinExistence type="predicted"/>
<feature type="compositionally biased region" description="Pro residues" evidence="1">
    <location>
        <begin position="67"/>
        <end position="80"/>
    </location>
</feature>
<organism evidence="2 3">
    <name type="scientific">Bagarius yarrelli</name>
    <name type="common">Goonch</name>
    <name type="synonym">Bagrus yarrelli</name>
    <dbReference type="NCBI Taxonomy" id="175774"/>
    <lineage>
        <taxon>Eukaryota</taxon>
        <taxon>Metazoa</taxon>
        <taxon>Chordata</taxon>
        <taxon>Craniata</taxon>
        <taxon>Vertebrata</taxon>
        <taxon>Euteleostomi</taxon>
        <taxon>Actinopterygii</taxon>
        <taxon>Neopterygii</taxon>
        <taxon>Teleostei</taxon>
        <taxon>Ostariophysi</taxon>
        <taxon>Siluriformes</taxon>
        <taxon>Sisoridae</taxon>
        <taxon>Sisorinae</taxon>
        <taxon>Bagarius</taxon>
    </lineage>
</organism>
<evidence type="ECO:0000313" key="3">
    <source>
        <dbReference type="Proteomes" id="UP000319801"/>
    </source>
</evidence>
<name>A0A556VAD1_BAGYA</name>
<sequence length="134" mass="15347">MMSMLHTPFSSSLSGPVYVYLSLLQLLDVIRRWMERLLCSALRLIAFDMQRKDESRADSWPNALPSPHSPPPRPPPPSPPCSILRDWHLFLYIHGPLCEHMELQYSAKSDELAELELKTPAASRKKNQPLLTEL</sequence>
<protein>
    <submittedName>
        <fullName evidence="2">Uncharacterized protein</fullName>
    </submittedName>
</protein>